<dbReference type="EMBL" id="AP025591">
    <property type="protein sequence ID" value="BDG02336.1"/>
    <property type="molecule type" value="Genomic_DNA"/>
</dbReference>
<feature type="chain" id="PRO_5045862869" description="Lipoprotein" evidence="1">
    <location>
        <begin position="32"/>
        <end position="289"/>
    </location>
</feature>
<accession>A0ABN6MMY8</accession>
<keyword evidence="1" id="KW-0732">Signal</keyword>
<evidence type="ECO:0000256" key="1">
    <source>
        <dbReference type="SAM" id="SignalP"/>
    </source>
</evidence>
<proteinExistence type="predicted"/>
<feature type="signal peptide" evidence="1">
    <location>
        <begin position="1"/>
        <end position="31"/>
    </location>
</feature>
<evidence type="ECO:0000313" key="3">
    <source>
        <dbReference type="Proteomes" id="UP001162891"/>
    </source>
</evidence>
<keyword evidence="3" id="KW-1185">Reference proteome</keyword>
<dbReference type="RefSeq" id="WP_248359921.1">
    <property type="nucleotide sequence ID" value="NZ_AP025591.1"/>
</dbReference>
<gene>
    <name evidence="2" type="ORF">AMOR_13320</name>
</gene>
<reference evidence="3" key="1">
    <citation type="journal article" date="2022" name="Int. J. Syst. Evol. Microbiol.">
        <title>Anaeromyxobacter oryzae sp. nov., Anaeromyxobacter diazotrophicus sp. nov. and Anaeromyxobacter paludicola sp. nov., isolated from paddy soils.</title>
        <authorList>
            <person name="Itoh H."/>
            <person name="Xu Z."/>
            <person name="Mise K."/>
            <person name="Masuda Y."/>
            <person name="Ushijima N."/>
            <person name="Hayakawa C."/>
            <person name="Shiratori Y."/>
            <person name="Senoo K."/>
        </authorList>
    </citation>
    <scope>NUCLEOTIDE SEQUENCE [LARGE SCALE GENOMIC DNA]</scope>
    <source>
        <strain evidence="3">Red232</strain>
    </source>
</reference>
<protein>
    <recommendedName>
        <fullName evidence="4">Lipoprotein</fullName>
    </recommendedName>
</protein>
<evidence type="ECO:0008006" key="4">
    <source>
        <dbReference type="Google" id="ProtNLM"/>
    </source>
</evidence>
<name>A0ABN6MMY8_9BACT</name>
<evidence type="ECO:0000313" key="2">
    <source>
        <dbReference type="EMBL" id="BDG02336.1"/>
    </source>
</evidence>
<dbReference type="Gene3D" id="2.50.20.10">
    <property type="entry name" value="Lipoprotein localisation LolA/LolB/LppX"/>
    <property type="match status" value="1"/>
</dbReference>
<sequence>MISRTPSLSAALRATVLALAISAIGCHSRNAAERAAEPILEKNAAARGGVKAWRAVESMSVSGTLDAGTPRDPVKLAMAYLRQARQTRAEARIALARAREAEPPKPVQLPFVMELKRPHKARVEVRFRGETAVQVYDGRSGSKLRPFLGRREVEPFTAEELRVASQQSELDGPLLDAAATGGKVELEGEEPVDGRDAYRLKVTAGDGQVRHVWVDAQTFLDVKVEGTRRVDGRPRSVWTSFRDYRTVAGLLIPHVLETAVEGVKGSEKIVLDRVVLNPRLDDARFTNPG</sequence>
<organism evidence="2 3">
    <name type="scientific">Anaeromyxobacter oryzae</name>
    <dbReference type="NCBI Taxonomy" id="2918170"/>
    <lineage>
        <taxon>Bacteria</taxon>
        <taxon>Pseudomonadati</taxon>
        <taxon>Myxococcota</taxon>
        <taxon>Myxococcia</taxon>
        <taxon>Myxococcales</taxon>
        <taxon>Cystobacterineae</taxon>
        <taxon>Anaeromyxobacteraceae</taxon>
        <taxon>Anaeromyxobacter</taxon>
    </lineage>
</organism>
<dbReference type="Proteomes" id="UP001162891">
    <property type="component" value="Chromosome"/>
</dbReference>
<dbReference type="PROSITE" id="PS51257">
    <property type="entry name" value="PROKAR_LIPOPROTEIN"/>
    <property type="match status" value="1"/>
</dbReference>